<dbReference type="SUPFAM" id="SSF53474">
    <property type="entry name" value="alpha/beta-Hydrolases"/>
    <property type="match status" value="1"/>
</dbReference>
<dbReference type="RefSeq" id="XP_001384568.1">
    <property type="nucleotide sequence ID" value="XM_001384531.1"/>
</dbReference>
<reference evidence="8 9" key="1">
    <citation type="journal article" date="2007" name="Nat. Biotechnol.">
        <title>Genome sequence of the lignocellulose-bioconverting and xylose-fermenting yeast Pichia stipitis.</title>
        <authorList>
            <person name="Jeffries T.W."/>
            <person name="Grigoriev I.V."/>
            <person name="Grimwood J."/>
            <person name="Laplaza J.M."/>
            <person name="Aerts A."/>
            <person name="Salamov A."/>
            <person name="Schmutz J."/>
            <person name="Lindquist E."/>
            <person name="Dehal P."/>
            <person name="Shapiro H."/>
            <person name="Jin Y.S."/>
            <person name="Passoth V."/>
            <person name="Richardson P.M."/>
        </authorList>
    </citation>
    <scope>NUCLEOTIDE SEQUENCE [LARGE SCALE GENOMIC DNA]</scope>
    <source>
        <strain evidence="9">ATCC 58785 / CBS 6054 / NBRC 10063 / NRRL Y-11545</strain>
    </source>
</reference>
<keyword evidence="6" id="KW-0325">Glycoprotein</keyword>
<dbReference type="MEROPS" id="S10.A49"/>
<dbReference type="InParanoid" id="A3LU84"/>
<evidence type="ECO:0000313" key="9">
    <source>
        <dbReference type="Proteomes" id="UP000002258"/>
    </source>
</evidence>
<keyword evidence="5 7" id="KW-0378">Hydrolase</keyword>
<evidence type="ECO:0000256" key="4">
    <source>
        <dbReference type="ARBA" id="ARBA00022729"/>
    </source>
</evidence>
<evidence type="ECO:0000256" key="3">
    <source>
        <dbReference type="ARBA" id="ARBA00022670"/>
    </source>
</evidence>
<keyword evidence="2 7" id="KW-0121">Carboxypeptidase</keyword>
<evidence type="ECO:0000256" key="7">
    <source>
        <dbReference type="RuleBase" id="RU361156"/>
    </source>
</evidence>
<organism evidence="8 9">
    <name type="scientific">Scheffersomyces stipitis (strain ATCC 58785 / CBS 6054 / NBRC 10063 / NRRL Y-11545)</name>
    <name type="common">Yeast</name>
    <name type="synonym">Pichia stipitis</name>
    <dbReference type="NCBI Taxonomy" id="322104"/>
    <lineage>
        <taxon>Eukaryota</taxon>
        <taxon>Fungi</taxon>
        <taxon>Dikarya</taxon>
        <taxon>Ascomycota</taxon>
        <taxon>Saccharomycotina</taxon>
        <taxon>Pichiomycetes</taxon>
        <taxon>Debaryomycetaceae</taxon>
        <taxon>Scheffersomyces</taxon>
    </lineage>
</organism>
<name>A3LU84_PICST</name>
<dbReference type="InterPro" id="IPR018202">
    <property type="entry name" value="Ser_caboxypep_ser_AS"/>
</dbReference>
<dbReference type="Gene3D" id="1.10.287.410">
    <property type="match status" value="1"/>
</dbReference>
<dbReference type="GO" id="GO:0000324">
    <property type="term" value="C:fungal-type vacuole"/>
    <property type="evidence" value="ECO:0007669"/>
    <property type="project" value="TreeGrafter"/>
</dbReference>
<keyword evidence="3 7" id="KW-0645">Protease</keyword>
<dbReference type="PANTHER" id="PTHR11802:SF113">
    <property type="entry name" value="SERINE CARBOXYPEPTIDASE CTSA-4.1"/>
    <property type="match status" value="1"/>
</dbReference>
<dbReference type="OMA" id="AVPKCHK"/>
<dbReference type="GO" id="GO:0006508">
    <property type="term" value="P:proteolysis"/>
    <property type="evidence" value="ECO:0007669"/>
    <property type="project" value="UniProtKB-KW"/>
</dbReference>
<dbReference type="GO" id="GO:0004185">
    <property type="term" value="F:serine-type carboxypeptidase activity"/>
    <property type="evidence" value="ECO:0007669"/>
    <property type="project" value="UniProtKB-UniRule"/>
</dbReference>
<dbReference type="eggNOG" id="KOG1282">
    <property type="taxonomic scope" value="Eukaryota"/>
</dbReference>
<dbReference type="PANTHER" id="PTHR11802">
    <property type="entry name" value="SERINE PROTEASE FAMILY S10 SERINE CARBOXYPEPTIDASE"/>
    <property type="match status" value="1"/>
</dbReference>
<dbReference type="EMBL" id="CP000498">
    <property type="protein sequence ID" value="ABN66539.1"/>
    <property type="molecule type" value="Genomic_DNA"/>
</dbReference>
<dbReference type="Gene3D" id="3.40.50.1820">
    <property type="entry name" value="alpha/beta hydrolase"/>
    <property type="match status" value="1"/>
</dbReference>
<proteinExistence type="inferred from homology"/>
<dbReference type="PROSITE" id="PS00131">
    <property type="entry name" value="CARBOXYPEPT_SER_SER"/>
    <property type="match status" value="1"/>
</dbReference>
<protein>
    <recommendedName>
        <fullName evidence="7">Carboxypeptidase</fullName>
        <ecNumber evidence="7">3.4.16.-</ecNumber>
    </recommendedName>
</protein>
<dbReference type="KEGG" id="pic:PICST_31676"/>
<dbReference type="PRINTS" id="PR00724">
    <property type="entry name" value="CRBOXYPTASEC"/>
</dbReference>
<evidence type="ECO:0000256" key="2">
    <source>
        <dbReference type="ARBA" id="ARBA00022645"/>
    </source>
</evidence>
<comment type="similarity">
    <text evidence="1 7">Belongs to the peptidase S10 family.</text>
</comment>
<keyword evidence="9" id="KW-1185">Reference proteome</keyword>
<evidence type="ECO:0000256" key="5">
    <source>
        <dbReference type="ARBA" id="ARBA00022801"/>
    </source>
</evidence>
<accession>A3LU84</accession>
<dbReference type="InterPro" id="IPR029058">
    <property type="entry name" value="AB_hydrolase_fold"/>
</dbReference>
<evidence type="ECO:0000256" key="6">
    <source>
        <dbReference type="ARBA" id="ARBA00023180"/>
    </source>
</evidence>
<dbReference type="Pfam" id="PF00450">
    <property type="entry name" value="Peptidase_S10"/>
    <property type="match status" value="1"/>
</dbReference>
<sequence length="449" mass="51262">MSEVGYGSPPDPRYPYPSPWFTQPFSLRVKHIDPLVLGLDKVKQVTGYLDIEDDKHLFYWFFESRNDPQNDPVVLWLNGGPGCSSSTGLFFELGPSFINSTLQPEYNPYSWNSNASVIFLDQPVDVGLSYSDDNEVSTTAAAAKDVYIFLELFFQKFPQFQSRDFHMAGESYAGHYIPKFASEILSHPERSFNVTSVLIGNGFTDAIPQYKALIGMGCGQGGYDSILSEQDCKELEENYYPKCKQFLELCNREQDALTCVPAYHYCETRMFIPFSKTNLNPYDIREECERGGTCYEELDDVDAYLNLDFVRSAIGVSPEVKKYEGCSDVVSKNFALEGDKALPHQQYVAELLEKEVAVLIFAGDKDYRCNWLGNYEWTDQLDYDGHDEFSSKPLVPWQTSDGSIGGEYRNYEKFTYLRFYDAGHLVPHDQPQRALEMVNSWLQGQYSLN</sequence>
<keyword evidence="4" id="KW-0732">Signal</keyword>
<dbReference type="GeneID" id="4838863"/>
<dbReference type="AlphaFoldDB" id="A3LU84"/>
<dbReference type="OrthoDB" id="443318at2759"/>
<evidence type="ECO:0000256" key="1">
    <source>
        <dbReference type="ARBA" id="ARBA00009431"/>
    </source>
</evidence>
<dbReference type="InterPro" id="IPR001563">
    <property type="entry name" value="Peptidase_S10"/>
</dbReference>
<gene>
    <name evidence="8" type="ORF">PICST_31676</name>
</gene>
<dbReference type="Proteomes" id="UP000002258">
    <property type="component" value="Chromosome 4"/>
</dbReference>
<dbReference type="HOGENOM" id="CLU_008523_10_4_1"/>
<dbReference type="EC" id="3.4.16.-" evidence="7"/>
<evidence type="ECO:0000313" key="8">
    <source>
        <dbReference type="EMBL" id="ABN66539.1"/>
    </source>
</evidence>